<accession>A0A224AM51</accession>
<gene>
    <name evidence="4" type="primary">cagA</name>
</gene>
<dbReference type="InterPro" id="IPR004355">
    <property type="entry name" value="IVSec_CagA"/>
</dbReference>
<dbReference type="Pfam" id="PF03507">
    <property type="entry name" value="CagA"/>
    <property type="match status" value="1"/>
</dbReference>
<feature type="domain" description="CagA N-terminal" evidence="3">
    <location>
        <begin position="1"/>
        <end position="861"/>
    </location>
</feature>
<dbReference type="PRINTS" id="PR01553">
    <property type="entry name" value="TYPE4SSCAGA"/>
</dbReference>
<dbReference type="Gene3D" id="1.20.120.1270">
    <property type="entry name" value="CagA exotoxin domain III"/>
    <property type="match status" value="4"/>
</dbReference>
<evidence type="ECO:0000256" key="1">
    <source>
        <dbReference type="SAM" id="MobiDB-lite"/>
    </source>
</evidence>
<dbReference type="Gene3D" id="1.10.357.130">
    <property type="match status" value="1"/>
</dbReference>
<evidence type="ECO:0000259" key="3">
    <source>
        <dbReference type="Pfam" id="PF18971"/>
    </source>
</evidence>
<protein>
    <submittedName>
        <fullName evidence="4">Cytotoxin-associated protein A</fullName>
    </submittedName>
</protein>
<feature type="compositionally biased region" description="Basic and acidic residues" evidence="1">
    <location>
        <begin position="630"/>
        <end position="648"/>
    </location>
</feature>
<feature type="region of interest" description="Disordered" evidence="1">
    <location>
        <begin position="630"/>
        <end position="651"/>
    </location>
</feature>
<dbReference type="EMBL" id="LC314760">
    <property type="protein sequence ID" value="BBA20674.1"/>
    <property type="molecule type" value="Genomic_DNA"/>
</dbReference>
<proteinExistence type="predicted"/>
<feature type="domain" description="CagA exotoxin phosphopeptide substrate mimic region" evidence="2">
    <location>
        <begin position="968"/>
        <end position="1000"/>
    </location>
</feature>
<reference evidence="4" key="1">
    <citation type="submission" date="2017-08" db="EMBL/GenBank/DDBJ databases">
        <title>Advanced non-cardia gastric cancer and Helicobacter pylori infection in Vietnam.</title>
        <authorList>
            <person name="Binh T.T."/>
            <person name="Tuan V.P."/>
            <person name="Dung H.D."/>
            <person name="Tung P.H."/>
            <person name="Tri T.D."/>
            <person name="Thuan N.P."/>
            <person name="Khien V.V."/>
            <person name="Hoan P.Q."/>
            <person name="Suzuki R."/>
            <person name="Uchida T."/>
            <person name="Trang T.T."/>
            <person name="Yamaoka Y."/>
        </authorList>
    </citation>
    <scope>NUCLEOTIDE SEQUENCE</scope>
    <source>
        <strain evidence="4">HC132</strain>
    </source>
</reference>
<dbReference type="AlphaFoldDB" id="A0A224AM51"/>
<dbReference type="InterPro" id="IPR005169">
    <property type="entry name" value="CagA_C"/>
</dbReference>
<dbReference type="GO" id="GO:0019534">
    <property type="term" value="F:toxin transmembrane transporter activity"/>
    <property type="evidence" value="ECO:0007669"/>
    <property type="project" value="InterPro"/>
</dbReference>
<evidence type="ECO:0000259" key="2">
    <source>
        <dbReference type="Pfam" id="PF03507"/>
    </source>
</evidence>
<evidence type="ECO:0000313" key="4">
    <source>
        <dbReference type="EMBL" id="BBA20674.1"/>
    </source>
</evidence>
<dbReference type="Pfam" id="PF18971">
    <property type="entry name" value="CagA_N"/>
    <property type="match status" value="1"/>
</dbReference>
<dbReference type="NCBIfam" id="NF033422">
    <property type="entry name" value="onco_T4SS_CagA"/>
    <property type="match status" value="1"/>
</dbReference>
<organism evidence="4">
    <name type="scientific">Helicobacter pylori</name>
    <name type="common">Campylobacter pylori</name>
    <dbReference type="NCBI Taxonomy" id="210"/>
    <lineage>
        <taxon>Bacteria</taxon>
        <taxon>Pseudomonadati</taxon>
        <taxon>Campylobacterota</taxon>
        <taxon>Epsilonproteobacteria</taxon>
        <taxon>Campylobacterales</taxon>
        <taxon>Helicobacteraceae</taxon>
        <taxon>Helicobacter</taxon>
    </lineage>
</organism>
<sequence length="1175" mass="131369">MTNETINQTTTPDQTLNPTDFVPQRFINNLQVAFLKVDNAVASYDPDQKPIVDKNDRDNRQAFEKISQLREEYSNKAIKNPTKKNQYFLDFINRSNDLINKDNLIAVDSSVDSFKKFGDQRYQIFTSWVSLQKDPSKINTQQIRNFMENIIQPPISDDKEKAEFLRSAKQSFAGIIIGNQIRSDQKFMGVFDESLKERQEAEKNAEPAGDWLDIFLSFVFNKKQSSDLKETLHQEPRPDFEQNLATTTTDIQGLPPEARDLLDERGNFSKFTLGDMEMLDVEGVADKDPNYKFNQLLIHNNALSSVLMGGHSNIEPEKVSLLYGDNGGPEARHDWNATVGYKDQQGNNVATLINAHLNNGSGLIIAGNEDGIKNPSFYLHKEDQLTGLKQAMSQEEIQNKVDFMEFLAKNNAKLDNLSEKEKEKFQTEIEYFQKDRKAYLDALGNDHIAFVSKKDPKHLALVTEFGNGEVSYTLKDYGKKQDKALDGEVKTTLQGSLKYDGMMFVDYSNFKYTNASKSPDKGVGTTNGVSHLEANFSKVAVFNLPNLNNLAITNYIRRDLEDKLWAKGLSSQEANKLIKDFLNSNKELLGKVSNFNQAVAEAKNTGNYDEVKKAQKDLEKSLRKREHLEKEVAKKLESRNDSKNRMEAKAQANSQKDKIFALINKEASKEARAAAFDPNLKGIRSELSDKLENINKNLKDFGKSFDDFKNGKNKDFSKAEETLKTLKDSVKDLGINPEWISKIENLNAALNDFKNGKNKDFSKVTQAKSDLENSIKDVIINQKITDKVENLNQAVSETKLTGDFSKVEQALAELKNLSLDLGKNSDLQFVRDSVKGALVGNGLSKTEATKLSKNFSDIRKELSEKLFGKSNNNSNGLKNNEEPIYAQVNKKKAGQATSPEEPIYAQVAKKVSAKIDQLNEATSAINRKIDRINKIASAGKGVGGFSGAGRSASPEPIYATIDFDEANQAGFSLRRYAAVNDLSKVGLSREQELTRRIGDLNQAVSEAKTGHFGNLEQKIDELKDSTKKNALKLWVESAKQVPTSLQAKLDNYATNSHTRINSNVKDGTINEKATGMLTQKNPEWLKLVNDKIVAHNVGSANLSAYDNIGFNQKNMKDYSDSFKFSTKLNSAIKDIKSGFVQFLTNTFSAGAYSLAKANAELGVKNINTKSGFQKS</sequence>
<dbReference type="InterPro" id="IPR045157">
    <property type="entry name" value="CagA_N"/>
</dbReference>
<name>A0A224AM51_HELPX</name>